<dbReference type="EMBL" id="CAKLBY020000058">
    <property type="protein sequence ID" value="CAK7921482.1"/>
    <property type="molecule type" value="Genomic_DNA"/>
</dbReference>
<sequence>MVLDRRTSESDDNETEVAVAEQKERTCYQRLLSQSTILTSCLKASMKRPRQLSTAKIS</sequence>
<accession>A0AAV1THS9</accession>
<reference evidence="1" key="1">
    <citation type="submission" date="2024-01" db="EMBL/GenBank/DDBJ databases">
        <authorList>
            <person name="Webb A."/>
        </authorList>
    </citation>
    <scope>NUCLEOTIDE SEQUENCE</scope>
    <source>
        <strain evidence="1">Pm1</strain>
    </source>
</reference>
<proteinExistence type="predicted"/>
<gene>
    <name evidence="1" type="ORF">PM001_LOCUS7164</name>
</gene>
<evidence type="ECO:0000313" key="2">
    <source>
        <dbReference type="Proteomes" id="UP001162060"/>
    </source>
</evidence>
<dbReference type="Proteomes" id="UP001162060">
    <property type="component" value="Unassembled WGS sequence"/>
</dbReference>
<dbReference type="AlphaFoldDB" id="A0AAV1THS9"/>
<evidence type="ECO:0000313" key="1">
    <source>
        <dbReference type="EMBL" id="CAK7921482.1"/>
    </source>
</evidence>
<comment type="caution">
    <text evidence="1">The sequence shown here is derived from an EMBL/GenBank/DDBJ whole genome shotgun (WGS) entry which is preliminary data.</text>
</comment>
<name>A0AAV1THS9_9STRA</name>
<organism evidence="1 2">
    <name type="scientific">Peronospora matthiolae</name>
    <dbReference type="NCBI Taxonomy" id="2874970"/>
    <lineage>
        <taxon>Eukaryota</taxon>
        <taxon>Sar</taxon>
        <taxon>Stramenopiles</taxon>
        <taxon>Oomycota</taxon>
        <taxon>Peronosporomycetes</taxon>
        <taxon>Peronosporales</taxon>
        <taxon>Peronosporaceae</taxon>
        <taxon>Peronospora</taxon>
    </lineage>
</organism>
<protein>
    <submittedName>
        <fullName evidence="1">Uncharacterized protein</fullName>
    </submittedName>
</protein>